<dbReference type="Pfam" id="PF08240">
    <property type="entry name" value="ADH_N"/>
    <property type="match status" value="1"/>
</dbReference>
<dbReference type="GO" id="GO:0016491">
    <property type="term" value="F:oxidoreductase activity"/>
    <property type="evidence" value="ECO:0007669"/>
    <property type="project" value="InterPro"/>
</dbReference>
<evidence type="ECO:0000313" key="2">
    <source>
        <dbReference type="EMBL" id="ROP83744.1"/>
    </source>
</evidence>
<keyword evidence="3" id="KW-1185">Reference proteome</keyword>
<accession>A0A3N1KUT2</accession>
<dbReference type="PANTHER" id="PTHR43677:SF4">
    <property type="entry name" value="QUINONE OXIDOREDUCTASE-LIKE PROTEIN 2"/>
    <property type="match status" value="1"/>
</dbReference>
<dbReference type="SMART" id="SM00829">
    <property type="entry name" value="PKS_ER"/>
    <property type="match status" value="1"/>
</dbReference>
<evidence type="ECO:0000259" key="1">
    <source>
        <dbReference type="SMART" id="SM00829"/>
    </source>
</evidence>
<dbReference type="Gene3D" id="3.90.180.10">
    <property type="entry name" value="Medium-chain alcohol dehydrogenases, catalytic domain"/>
    <property type="match status" value="1"/>
</dbReference>
<protein>
    <submittedName>
        <fullName evidence="2">NADPH2:quinone reductase</fullName>
    </submittedName>
</protein>
<dbReference type="AlphaFoldDB" id="A0A3N1KUT2"/>
<dbReference type="SUPFAM" id="SSF51735">
    <property type="entry name" value="NAD(P)-binding Rossmann-fold domains"/>
    <property type="match status" value="1"/>
</dbReference>
<dbReference type="Pfam" id="PF00107">
    <property type="entry name" value="ADH_zinc_N"/>
    <property type="match status" value="1"/>
</dbReference>
<dbReference type="InterPro" id="IPR013154">
    <property type="entry name" value="ADH-like_N"/>
</dbReference>
<dbReference type="Gene3D" id="3.40.50.720">
    <property type="entry name" value="NAD(P)-binding Rossmann-like Domain"/>
    <property type="match status" value="1"/>
</dbReference>
<dbReference type="InterPro" id="IPR013149">
    <property type="entry name" value="ADH-like_C"/>
</dbReference>
<name>A0A3N1KUT2_9PROT</name>
<dbReference type="Proteomes" id="UP000278222">
    <property type="component" value="Unassembled WGS sequence"/>
</dbReference>
<dbReference type="InterPro" id="IPR020843">
    <property type="entry name" value="ER"/>
</dbReference>
<proteinExistence type="predicted"/>
<dbReference type="OrthoDB" id="4190732at2"/>
<dbReference type="EMBL" id="RJKX01000016">
    <property type="protein sequence ID" value="ROP83744.1"/>
    <property type="molecule type" value="Genomic_DNA"/>
</dbReference>
<dbReference type="InterPro" id="IPR051397">
    <property type="entry name" value="Zn-ADH-like_protein"/>
</dbReference>
<dbReference type="SUPFAM" id="SSF50129">
    <property type="entry name" value="GroES-like"/>
    <property type="match status" value="1"/>
</dbReference>
<organism evidence="2 3">
    <name type="scientific">Stella humosa</name>
    <dbReference type="NCBI Taxonomy" id="94"/>
    <lineage>
        <taxon>Bacteria</taxon>
        <taxon>Pseudomonadati</taxon>
        <taxon>Pseudomonadota</taxon>
        <taxon>Alphaproteobacteria</taxon>
        <taxon>Rhodospirillales</taxon>
        <taxon>Stellaceae</taxon>
        <taxon>Stella</taxon>
    </lineage>
</organism>
<sequence length="337" mass="35086">MKALLVEKFGQPDEMVLRDLPDPVPAAGELLVEIHAIGLNFPDLLVIGGTYQTLPPLPFAPGKELAGVVRALGAGVTGFRVGDRVAAQVESGAFAELAAIPAAHCYPVPAGLSTVRAAGMGLVYQTSWFSLTDRARLRPGEWVLVTGAAGGVGIAAVELAKAMGARVVAGLTTMAKADFVRRHGADAVVDLGMADLRDGLRRAVHEATDGHGADVVIDPVGGPVFEAALRAMAWDGRLVVVGFTAGAIPSVKANYLLIKHITVTGIHWSDYRDRDPARVARAQAEMFAMAAAGRLDPPVMATFPLERAADALAEIAGRRVEGKLVLVTDAGRAAGAE</sequence>
<dbReference type="PANTHER" id="PTHR43677">
    <property type="entry name" value="SHORT-CHAIN DEHYDROGENASE/REDUCTASE"/>
    <property type="match status" value="1"/>
</dbReference>
<comment type="caution">
    <text evidence="2">The sequence shown here is derived from an EMBL/GenBank/DDBJ whole genome shotgun (WGS) entry which is preliminary data.</text>
</comment>
<dbReference type="InterPro" id="IPR036291">
    <property type="entry name" value="NAD(P)-bd_dom_sf"/>
</dbReference>
<dbReference type="CDD" id="cd08241">
    <property type="entry name" value="QOR1"/>
    <property type="match status" value="1"/>
</dbReference>
<gene>
    <name evidence="2" type="ORF">EDC65_4393</name>
</gene>
<dbReference type="InterPro" id="IPR011032">
    <property type="entry name" value="GroES-like_sf"/>
</dbReference>
<reference evidence="2 3" key="1">
    <citation type="submission" date="2018-11" db="EMBL/GenBank/DDBJ databases">
        <title>Genomic Encyclopedia of Type Strains, Phase IV (KMG-IV): sequencing the most valuable type-strain genomes for metagenomic binning, comparative biology and taxonomic classification.</title>
        <authorList>
            <person name="Goeker M."/>
        </authorList>
    </citation>
    <scope>NUCLEOTIDE SEQUENCE [LARGE SCALE GENOMIC DNA]</scope>
    <source>
        <strain evidence="2 3">DSM 5900</strain>
    </source>
</reference>
<evidence type="ECO:0000313" key="3">
    <source>
        <dbReference type="Proteomes" id="UP000278222"/>
    </source>
</evidence>
<feature type="domain" description="Enoyl reductase (ER)" evidence="1">
    <location>
        <begin position="10"/>
        <end position="326"/>
    </location>
</feature>
<dbReference type="RefSeq" id="WP_123693550.1">
    <property type="nucleotide sequence ID" value="NZ_AP019700.1"/>
</dbReference>